<reference evidence="2" key="1">
    <citation type="submission" date="2022-12" db="EMBL/GenBank/DDBJ databases">
        <authorList>
            <person name="Petersen C."/>
        </authorList>
    </citation>
    <scope>NUCLEOTIDE SEQUENCE</scope>
    <source>
        <strain evidence="2">IBT 17660</strain>
    </source>
</reference>
<evidence type="ECO:0000256" key="1">
    <source>
        <dbReference type="SAM" id="MobiDB-lite"/>
    </source>
</evidence>
<reference evidence="2" key="2">
    <citation type="journal article" date="2023" name="IMA Fungus">
        <title>Comparative genomic study of the Penicillium genus elucidates a diverse pangenome and 15 lateral gene transfer events.</title>
        <authorList>
            <person name="Petersen C."/>
            <person name="Sorensen T."/>
            <person name="Nielsen M.R."/>
            <person name="Sondergaard T.E."/>
            <person name="Sorensen J.L."/>
            <person name="Fitzpatrick D.A."/>
            <person name="Frisvad J.C."/>
            <person name="Nielsen K.L."/>
        </authorList>
    </citation>
    <scope>NUCLEOTIDE SEQUENCE</scope>
    <source>
        <strain evidence="2">IBT 17660</strain>
    </source>
</reference>
<proteinExistence type="predicted"/>
<sequence length="335" mass="36116">MYFHSIPGIPSSLPILKTGDPVPEAGPWSKYIERLPWSVAKEGKIVKSLLLSQEKKCEPVVRSTMGLQPGRWNEDLGSNIQNVEALFIQMAGREASVRCDHCLAGRGIFALCVVVDGPGFPKCCGNCMYGGKGAKCTILHHGQTQPVSVPNAGVYAGVANTGIQTSAASAARSRADITTSLESVIIQLQQLSTLQERQATAVADHQCAVESACPPSKLSSPASTKACLFATMTWSASETPSRRRPVPHRASSPQAKRSHFNKTGLRKMWRTSVPVTLKGRKCSIGALLISNDQFAQQKWNAFTILFHLCSIGSVEIMIPLPTITLEKKHTAPAIT</sequence>
<feature type="region of interest" description="Disordered" evidence="1">
    <location>
        <begin position="238"/>
        <end position="259"/>
    </location>
</feature>
<gene>
    <name evidence="2" type="ORF">N7530_011295</name>
</gene>
<evidence type="ECO:0000313" key="3">
    <source>
        <dbReference type="Proteomes" id="UP001147760"/>
    </source>
</evidence>
<dbReference type="Proteomes" id="UP001147760">
    <property type="component" value="Unassembled WGS sequence"/>
</dbReference>
<dbReference type="InterPro" id="IPR022190">
    <property type="entry name" value="DUF3716"/>
</dbReference>
<dbReference type="EMBL" id="JAPWDO010000008">
    <property type="protein sequence ID" value="KAJ5459351.1"/>
    <property type="molecule type" value="Genomic_DNA"/>
</dbReference>
<evidence type="ECO:0000313" key="2">
    <source>
        <dbReference type="EMBL" id="KAJ5459351.1"/>
    </source>
</evidence>
<keyword evidence="3" id="KW-1185">Reference proteome</keyword>
<organism evidence="2 3">
    <name type="scientific">Penicillium desertorum</name>
    <dbReference type="NCBI Taxonomy" id="1303715"/>
    <lineage>
        <taxon>Eukaryota</taxon>
        <taxon>Fungi</taxon>
        <taxon>Dikarya</taxon>
        <taxon>Ascomycota</taxon>
        <taxon>Pezizomycotina</taxon>
        <taxon>Eurotiomycetes</taxon>
        <taxon>Eurotiomycetidae</taxon>
        <taxon>Eurotiales</taxon>
        <taxon>Aspergillaceae</taxon>
        <taxon>Penicillium</taxon>
    </lineage>
</organism>
<comment type="caution">
    <text evidence="2">The sequence shown here is derived from an EMBL/GenBank/DDBJ whole genome shotgun (WGS) entry which is preliminary data.</text>
</comment>
<dbReference type="Pfam" id="PF12511">
    <property type="entry name" value="DUF3716"/>
    <property type="match status" value="1"/>
</dbReference>
<dbReference type="AlphaFoldDB" id="A0A9X0BHI1"/>
<dbReference type="OrthoDB" id="4314997at2759"/>
<name>A0A9X0BHI1_9EURO</name>
<accession>A0A9X0BHI1</accession>
<protein>
    <submittedName>
        <fullName evidence="2">Uncharacterized protein</fullName>
    </submittedName>
</protein>